<comment type="subcellular location">
    <subcellularLocation>
        <location evidence="1">Membrane</location>
        <topology evidence="1">Multi-pass membrane protein</topology>
    </subcellularLocation>
</comment>
<dbReference type="Proteomes" id="UP000509626">
    <property type="component" value="Chromosome"/>
</dbReference>
<feature type="domain" description="Yip1" evidence="6">
    <location>
        <begin position="25"/>
        <end position="181"/>
    </location>
</feature>
<dbReference type="OrthoDB" id="313310at2157"/>
<evidence type="ECO:0000313" key="7">
    <source>
        <dbReference type="EMBL" id="QLG62617.1"/>
    </source>
</evidence>
<feature type="transmembrane region" description="Helical" evidence="5">
    <location>
        <begin position="168"/>
        <end position="187"/>
    </location>
</feature>
<dbReference type="InterPro" id="IPR006977">
    <property type="entry name" value="Yip1_dom"/>
</dbReference>
<evidence type="ECO:0000259" key="6">
    <source>
        <dbReference type="Pfam" id="PF04893"/>
    </source>
</evidence>
<keyword evidence="2 5" id="KW-0812">Transmembrane</keyword>
<dbReference type="Pfam" id="PF04893">
    <property type="entry name" value="Yip1"/>
    <property type="match status" value="1"/>
</dbReference>
<keyword evidence="8" id="KW-1185">Reference proteome</keyword>
<sequence>MTTWVENPHGGRARGPRGVVRAWAEVLVRPGRFFRTGVSPGDQAPGLVFGVCVAVAFLAGGFAAAPATIPEVYGGPLASALLALAVAALLVAPALLHLVAALQTALLVVLVRDRGGVSETVQVVAYAAAPCALAGPPVPELRAACALYGAVLLVVGLRAVHGTTALRAVLAGALPATLVFGVGFRGIDAFGALLARSAAI</sequence>
<dbReference type="GO" id="GO:0016020">
    <property type="term" value="C:membrane"/>
    <property type="evidence" value="ECO:0007669"/>
    <property type="project" value="UniProtKB-SubCell"/>
</dbReference>
<keyword evidence="3 5" id="KW-1133">Transmembrane helix</keyword>
<evidence type="ECO:0000256" key="2">
    <source>
        <dbReference type="ARBA" id="ARBA00022692"/>
    </source>
</evidence>
<feature type="transmembrane region" description="Helical" evidence="5">
    <location>
        <begin position="81"/>
        <end position="111"/>
    </location>
</feature>
<dbReference type="EMBL" id="CP058579">
    <property type="protein sequence ID" value="QLG62617.1"/>
    <property type="molecule type" value="Genomic_DNA"/>
</dbReference>
<dbReference type="GeneID" id="56038421"/>
<evidence type="ECO:0000256" key="1">
    <source>
        <dbReference type="ARBA" id="ARBA00004141"/>
    </source>
</evidence>
<reference evidence="7 8" key="1">
    <citation type="submission" date="2020-06" db="EMBL/GenBank/DDBJ databases">
        <title>NJ-3-1, isolated from saline soil.</title>
        <authorList>
            <person name="Cui H.L."/>
            <person name="Shi X."/>
        </authorList>
    </citation>
    <scope>NUCLEOTIDE SEQUENCE [LARGE SCALE GENOMIC DNA]</scope>
    <source>
        <strain evidence="7 8">NJ-3-1</strain>
    </source>
</reference>
<feature type="transmembrane region" description="Helical" evidence="5">
    <location>
        <begin position="47"/>
        <end position="69"/>
    </location>
</feature>
<organism evidence="7 8">
    <name type="scientific">Halorarum salinum</name>
    <dbReference type="NCBI Taxonomy" id="2743089"/>
    <lineage>
        <taxon>Archaea</taxon>
        <taxon>Methanobacteriati</taxon>
        <taxon>Methanobacteriota</taxon>
        <taxon>Stenosarchaea group</taxon>
        <taxon>Halobacteria</taxon>
        <taxon>Halobacteriales</taxon>
        <taxon>Haloferacaceae</taxon>
        <taxon>Halorarum</taxon>
    </lineage>
</organism>
<dbReference type="KEGG" id="halu:HUG12_13140"/>
<keyword evidence="4 5" id="KW-0472">Membrane</keyword>
<evidence type="ECO:0000256" key="3">
    <source>
        <dbReference type="ARBA" id="ARBA00022989"/>
    </source>
</evidence>
<evidence type="ECO:0000256" key="5">
    <source>
        <dbReference type="SAM" id="Phobius"/>
    </source>
</evidence>
<evidence type="ECO:0000256" key="4">
    <source>
        <dbReference type="ARBA" id="ARBA00023136"/>
    </source>
</evidence>
<protein>
    <submittedName>
        <fullName evidence="7">YIP1 family protein</fullName>
    </submittedName>
</protein>
<dbReference type="AlphaFoldDB" id="A0A7D5QAR0"/>
<gene>
    <name evidence="7" type="ORF">HUG12_13140</name>
</gene>
<evidence type="ECO:0000313" key="8">
    <source>
        <dbReference type="Proteomes" id="UP000509626"/>
    </source>
</evidence>
<accession>A0A7D5QAR0</accession>
<proteinExistence type="predicted"/>
<name>A0A7D5QAR0_9EURY</name>
<dbReference type="RefSeq" id="WP_179269202.1">
    <property type="nucleotide sequence ID" value="NZ_CP058579.1"/>
</dbReference>